<keyword evidence="1 2" id="KW-0732">Signal</keyword>
<organism evidence="4 5">
    <name type="scientific">Flavobacterium azooxidireducens</name>
    <dbReference type="NCBI Taxonomy" id="1871076"/>
    <lineage>
        <taxon>Bacteria</taxon>
        <taxon>Pseudomonadati</taxon>
        <taxon>Bacteroidota</taxon>
        <taxon>Flavobacteriia</taxon>
        <taxon>Flavobacteriales</taxon>
        <taxon>Flavobacteriaceae</taxon>
        <taxon>Flavobacterium</taxon>
    </lineage>
</organism>
<dbReference type="Pfam" id="PF18962">
    <property type="entry name" value="Por_Secre_tail"/>
    <property type="match status" value="1"/>
</dbReference>
<keyword evidence="5" id="KW-1185">Reference proteome</keyword>
<proteinExistence type="predicted"/>
<evidence type="ECO:0000313" key="5">
    <source>
        <dbReference type="Proteomes" id="UP000830583"/>
    </source>
</evidence>
<feature type="signal peptide" evidence="2">
    <location>
        <begin position="1"/>
        <end position="18"/>
    </location>
</feature>
<evidence type="ECO:0000259" key="3">
    <source>
        <dbReference type="Pfam" id="PF18962"/>
    </source>
</evidence>
<evidence type="ECO:0000313" key="4">
    <source>
        <dbReference type="EMBL" id="UPQ79158.1"/>
    </source>
</evidence>
<dbReference type="Gene3D" id="2.60.120.200">
    <property type="match status" value="1"/>
</dbReference>
<dbReference type="RefSeq" id="WP_248434153.1">
    <property type="nucleotide sequence ID" value="NZ_CP096205.1"/>
</dbReference>
<sequence>MKKLLLTFSLLFSLTTFSQITIFEDSFEAYDDFSTNAFGNWTGLDLDLLNTYLPSGMPDGVELWGTAGDPQSFMVFNPTAAQVTNSTEACATDTEDRNFNPRTGSKYAGCWAGIPNSNDQVGVGANDDWLVSPAIQLGSAGNVLRFWIKGLSTCYGNEKYRVGIYVGNGTPTSSSDFTVISGIPILQTTTDWTERIININQTYAGQVVRFGIRCISDDRYFFMVDDFKVTATTLGVNDVLSSKFAVYPNPSNSFVTITNNDSILLSNVSFTDLNGRTVKNQDFTGVSSAEINVSDLTTGIYFMNVNTDQGMVTKKFVKN</sequence>
<protein>
    <submittedName>
        <fullName evidence="4">T9SS type A sorting domain-containing protein</fullName>
    </submittedName>
</protein>
<evidence type="ECO:0000256" key="1">
    <source>
        <dbReference type="ARBA" id="ARBA00022729"/>
    </source>
</evidence>
<dbReference type="EMBL" id="CP096205">
    <property type="protein sequence ID" value="UPQ79158.1"/>
    <property type="molecule type" value="Genomic_DNA"/>
</dbReference>
<feature type="domain" description="Secretion system C-terminal sorting" evidence="3">
    <location>
        <begin position="246"/>
        <end position="317"/>
    </location>
</feature>
<dbReference type="Proteomes" id="UP000830583">
    <property type="component" value="Chromosome"/>
</dbReference>
<gene>
    <name evidence="4" type="ORF">M0M57_16250</name>
</gene>
<dbReference type="NCBIfam" id="TIGR04183">
    <property type="entry name" value="Por_Secre_tail"/>
    <property type="match status" value="1"/>
</dbReference>
<dbReference type="InterPro" id="IPR026444">
    <property type="entry name" value="Secre_tail"/>
</dbReference>
<evidence type="ECO:0000256" key="2">
    <source>
        <dbReference type="SAM" id="SignalP"/>
    </source>
</evidence>
<name>A0ABY4KEB0_9FLAO</name>
<dbReference type="NCBIfam" id="NF038128">
    <property type="entry name" value="choice_anch_J"/>
    <property type="match status" value="1"/>
</dbReference>
<accession>A0ABY4KEB0</accession>
<feature type="chain" id="PRO_5046014575" evidence="2">
    <location>
        <begin position="19"/>
        <end position="319"/>
    </location>
</feature>
<reference evidence="4" key="1">
    <citation type="submission" date="2022-04" db="EMBL/GenBank/DDBJ databases">
        <title>Consumption of N2O by Flavobacterium azooxidireducens sp. nov. isolated from Decomposing Leaf Litter of Phragmites australis (Cav.).</title>
        <authorList>
            <person name="Behrendt U."/>
            <person name="Spanner T."/>
            <person name="Augustin J."/>
            <person name="Horn M.A."/>
            <person name="Kolb S."/>
            <person name="Ulrich A."/>
        </authorList>
    </citation>
    <scope>NUCLEOTIDE SEQUENCE</scope>
    <source>
        <strain evidence="4">IGB 4-14</strain>
    </source>
</reference>